<dbReference type="GO" id="GO:0034511">
    <property type="term" value="F:U3 snoRNA binding"/>
    <property type="evidence" value="ECO:0007669"/>
    <property type="project" value="InterPro"/>
</dbReference>
<dbReference type="GO" id="GO:0019843">
    <property type="term" value="F:rRNA binding"/>
    <property type="evidence" value="ECO:0007669"/>
    <property type="project" value="TreeGrafter"/>
</dbReference>
<organism evidence="8 9">
    <name type="scientific">Caenorhabditis auriculariae</name>
    <dbReference type="NCBI Taxonomy" id="2777116"/>
    <lineage>
        <taxon>Eukaryota</taxon>
        <taxon>Metazoa</taxon>
        <taxon>Ecdysozoa</taxon>
        <taxon>Nematoda</taxon>
        <taxon>Chromadorea</taxon>
        <taxon>Rhabditida</taxon>
        <taxon>Rhabditina</taxon>
        <taxon>Rhabditomorpha</taxon>
        <taxon>Rhabditoidea</taxon>
        <taxon>Rhabditidae</taxon>
        <taxon>Peloderinae</taxon>
        <taxon>Caenorhabditis</taxon>
    </lineage>
</organism>
<evidence type="ECO:0000313" key="8">
    <source>
        <dbReference type="EMBL" id="CAD6198948.1"/>
    </source>
</evidence>
<comment type="similarity">
    <text evidence="2">Belongs to the UTP25 family.</text>
</comment>
<dbReference type="SUPFAM" id="SSF52540">
    <property type="entry name" value="P-loop containing nucleoside triphosphate hydrolases"/>
    <property type="match status" value="1"/>
</dbReference>
<reference evidence="8" key="1">
    <citation type="submission" date="2020-10" db="EMBL/GenBank/DDBJ databases">
        <authorList>
            <person name="Kikuchi T."/>
        </authorList>
    </citation>
    <scope>NUCLEOTIDE SEQUENCE</scope>
    <source>
        <strain evidence="8">NKZ352</strain>
    </source>
</reference>
<evidence type="ECO:0000256" key="3">
    <source>
        <dbReference type="ARBA" id="ARBA00023242"/>
    </source>
</evidence>
<evidence type="ECO:0000256" key="4">
    <source>
        <dbReference type="ARBA" id="ARBA00024421"/>
    </source>
</evidence>
<keyword evidence="3" id="KW-0539">Nucleus</keyword>
<sequence length="577" mass="66448">MSEKKSRKRKTSISNDIGEKKLDVEKKDEFASYWEAKVDSVVSAELKDGRNRRKNSICFTLPTLGECSYLPGLRNSFELNVDSIVNPDSVNWNETLVENFKKEIGNSEAINHMEASSFLTIISRYVDLSAITSSSDTYRTVYCAHILSHLIRSKNLIINNKRKMDIASALGGVSEEFVESSRDQGFVRPSVLIMCPYKKDAYDVVNRLRRLIYGDENGDVWNKSRFEEEYSGPEEAAALWANVPEDHKELLIGNNDDTFRLGLALSKKTLKLYEKFDKSDILLCSPLGLRMILNGDEGNEAHLLSSIQLVVVDRADLMLQQNWEHVQLIFSHLNNLPAKIDMDISRVRRVYLEGNGRHFSQLMLFSRYAHELFTALVLENSTNHRGVALNTPKQAGTLEKIEVPLCQELHSFNVPNPEHVSEERWKYFCDKIVPGLVPRTCIVVPSYFDFVRMRNYLKKAEESFVACHEYAPKKKVLRARDMFYHERKSYLLVTERFYFFNRRPLRGIRRLIFYQIPSHPALYSEFINMSESSDSKRFLAILLYCKLDRIRLQNTFGTEMAAGILASPQKVQAIVSE</sequence>
<dbReference type="Proteomes" id="UP000835052">
    <property type="component" value="Unassembled WGS sequence"/>
</dbReference>
<dbReference type="GO" id="GO:0000462">
    <property type="term" value="P:maturation of SSU-rRNA from tricistronic rRNA transcript (SSU-rRNA, 5.8S rRNA, LSU-rRNA)"/>
    <property type="evidence" value="ECO:0007669"/>
    <property type="project" value="TreeGrafter"/>
</dbReference>
<evidence type="ECO:0000313" key="9">
    <source>
        <dbReference type="Proteomes" id="UP000835052"/>
    </source>
</evidence>
<evidence type="ECO:0000256" key="2">
    <source>
        <dbReference type="ARBA" id="ARBA00009223"/>
    </source>
</evidence>
<dbReference type="InterPro" id="IPR053940">
    <property type="entry name" value="UTP25_NTPase-like"/>
</dbReference>
<proteinExistence type="inferred from homology"/>
<name>A0A8S1HS54_9PELO</name>
<dbReference type="InterPro" id="IPR027417">
    <property type="entry name" value="P-loop_NTPase"/>
</dbReference>
<dbReference type="OrthoDB" id="10264378at2759"/>
<dbReference type="InterPro" id="IPR010678">
    <property type="entry name" value="UTP25"/>
</dbReference>
<feature type="domain" description="UTP25 NTP hydrolase-like" evidence="7">
    <location>
        <begin position="133"/>
        <end position="387"/>
    </location>
</feature>
<dbReference type="PANTHER" id="PTHR12933:SF0">
    <property type="entry name" value="U3 SMALL NUCLEOLAR RNA-ASSOCIATED PROTEIN 25 HOMOLOG"/>
    <property type="match status" value="1"/>
</dbReference>
<evidence type="ECO:0000259" key="6">
    <source>
        <dbReference type="Pfam" id="PF06862"/>
    </source>
</evidence>
<comment type="caution">
    <text evidence="8">The sequence shown here is derived from an EMBL/GenBank/DDBJ whole genome shotgun (WGS) entry which is preliminary data.</text>
</comment>
<dbReference type="Pfam" id="PF22916">
    <property type="entry name" value="UTP25_NTPase-like"/>
    <property type="match status" value="1"/>
</dbReference>
<protein>
    <recommendedName>
        <fullName evidence="4">U3 small nucleolar RNA-associated protein 25 homolog</fullName>
    </recommendedName>
    <alternativeName>
        <fullName evidence="5">UTP25 small subunit processor component</fullName>
    </alternativeName>
</protein>
<dbReference type="Pfam" id="PF06862">
    <property type="entry name" value="Utp25_C"/>
    <property type="match status" value="1"/>
</dbReference>
<evidence type="ECO:0000256" key="1">
    <source>
        <dbReference type="ARBA" id="ARBA00004604"/>
    </source>
</evidence>
<dbReference type="InterPro" id="IPR053939">
    <property type="entry name" value="UTP25_C"/>
</dbReference>
<dbReference type="PANTHER" id="PTHR12933">
    <property type="entry name" value="ORF PROTEIN-RELATED"/>
    <property type="match status" value="1"/>
</dbReference>
<dbReference type="GO" id="GO:0032040">
    <property type="term" value="C:small-subunit processome"/>
    <property type="evidence" value="ECO:0007669"/>
    <property type="project" value="TreeGrafter"/>
</dbReference>
<dbReference type="Gene3D" id="3.40.50.300">
    <property type="entry name" value="P-loop containing nucleotide triphosphate hydrolases"/>
    <property type="match status" value="1"/>
</dbReference>
<evidence type="ECO:0000256" key="5">
    <source>
        <dbReference type="ARBA" id="ARBA00032325"/>
    </source>
</evidence>
<dbReference type="EMBL" id="CAJGYM010000145">
    <property type="protein sequence ID" value="CAD6198948.1"/>
    <property type="molecule type" value="Genomic_DNA"/>
</dbReference>
<gene>
    <name evidence="8" type="ORF">CAUJ_LOCUS14853</name>
</gene>
<dbReference type="AlphaFoldDB" id="A0A8S1HS54"/>
<keyword evidence="9" id="KW-1185">Reference proteome</keyword>
<feature type="domain" description="UTP25 C-terminal" evidence="6">
    <location>
        <begin position="398"/>
        <end position="571"/>
    </location>
</feature>
<comment type="subcellular location">
    <subcellularLocation>
        <location evidence="1">Nucleus</location>
        <location evidence="1">Nucleolus</location>
    </subcellularLocation>
</comment>
<accession>A0A8S1HS54</accession>
<evidence type="ECO:0000259" key="7">
    <source>
        <dbReference type="Pfam" id="PF22916"/>
    </source>
</evidence>